<dbReference type="EMBL" id="GIFC01002394">
    <property type="protein sequence ID" value="MXU84477.1"/>
    <property type="molecule type" value="Transcribed_RNA"/>
</dbReference>
<evidence type="ECO:0000313" key="2">
    <source>
        <dbReference type="EMBL" id="MXU84477.1"/>
    </source>
</evidence>
<proteinExistence type="predicted"/>
<evidence type="ECO:0000256" key="1">
    <source>
        <dbReference type="SAM" id="SignalP"/>
    </source>
</evidence>
<protein>
    <submittedName>
        <fullName evidence="2">Putative secreted protein</fullName>
    </submittedName>
</protein>
<keyword evidence="1" id="KW-0732">Signal</keyword>
<feature type="signal peptide" evidence="1">
    <location>
        <begin position="1"/>
        <end position="26"/>
    </location>
</feature>
<sequence length="81" mass="8983">MHFYAEHFSILLFFLLPLLGVVTVVSRVCSTNEPFIAIHCINFSSKVIVKPTKHTANSSLFTISVIFETNTSIDVPLLSKG</sequence>
<feature type="chain" id="PRO_5025356832" evidence="1">
    <location>
        <begin position="27"/>
        <end position="81"/>
    </location>
</feature>
<accession>A0A6B0U5P9</accession>
<organism evidence="2">
    <name type="scientific">Ixodes ricinus</name>
    <name type="common">Common tick</name>
    <name type="synonym">Acarus ricinus</name>
    <dbReference type="NCBI Taxonomy" id="34613"/>
    <lineage>
        <taxon>Eukaryota</taxon>
        <taxon>Metazoa</taxon>
        <taxon>Ecdysozoa</taxon>
        <taxon>Arthropoda</taxon>
        <taxon>Chelicerata</taxon>
        <taxon>Arachnida</taxon>
        <taxon>Acari</taxon>
        <taxon>Parasitiformes</taxon>
        <taxon>Ixodida</taxon>
        <taxon>Ixodoidea</taxon>
        <taxon>Ixodidae</taxon>
        <taxon>Ixodinae</taxon>
        <taxon>Ixodes</taxon>
    </lineage>
</organism>
<reference evidence="2" key="1">
    <citation type="submission" date="2019-12" db="EMBL/GenBank/DDBJ databases">
        <title>An insight into the sialome of adult female Ixodes ricinus ticks feeding for 6 days.</title>
        <authorList>
            <person name="Perner J."/>
            <person name="Ribeiro J.M.C."/>
        </authorList>
    </citation>
    <scope>NUCLEOTIDE SEQUENCE</scope>
    <source>
        <strain evidence="2">Semi-engorged</strain>
        <tissue evidence="2">Salivary glands</tissue>
    </source>
</reference>
<name>A0A6B0U5P9_IXORI</name>
<dbReference type="AlphaFoldDB" id="A0A6B0U5P9"/>